<protein>
    <submittedName>
        <fullName evidence="14">MacB family efflux pump subunit</fullName>
    </submittedName>
</protein>
<reference evidence="14 15" key="1">
    <citation type="submission" date="2021-04" db="EMBL/GenBank/DDBJ databases">
        <authorList>
            <person name="Pira H."/>
            <person name="Risdian C."/>
            <person name="Wink J."/>
        </authorList>
    </citation>
    <scope>NUCLEOTIDE SEQUENCE [LARGE SCALE GENOMIC DNA]</scope>
    <source>
        <strain evidence="14 15">WH53</strain>
    </source>
</reference>
<keyword evidence="10 12" id="KW-0472">Membrane</keyword>
<dbReference type="InterPro" id="IPR027417">
    <property type="entry name" value="P-loop_NTPase"/>
</dbReference>
<evidence type="ECO:0000256" key="9">
    <source>
        <dbReference type="ARBA" id="ARBA00022989"/>
    </source>
</evidence>
<dbReference type="InterPro" id="IPR050250">
    <property type="entry name" value="Macrolide_Exporter_MacB"/>
</dbReference>
<dbReference type="SMART" id="SM00382">
    <property type="entry name" value="AAA"/>
    <property type="match status" value="1"/>
</dbReference>
<name>A0ABS5ZFL1_9GAMM</name>
<keyword evidence="2" id="KW-0813">Transport</keyword>
<dbReference type="Pfam" id="PF00005">
    <property type="entry name" value="ABC_tran"/>
    <property type="match status" value="1"/>
</dbReference>
<feature type="domain" description="ABC transporter" evidence="13">
    <location>
        <begin position="6"/>
        <end position="244"/>
    </location>
</feature>
<feature type="transmembrane region" description="Helical" evidence="12">
    <location>
        <begin position="527"/>
        <end position="554"/>
    </location>
</feature>
<dbReference type="PROSITE" id="PS00211">
    <property type="entry name" value="ABC_TRANSPORTER_1"/>
    <property type="match status" value="1"/>
</dbReference>
<evidence type="ECO:0000256" key="8">
    <source>
        <dbReference type="ARBA" id="ARBA00022967"/>
    </source>
</evidence>
<dbReference type="CDD" id="cd03255">
    <property type="entry name" value="ABC_MJ0796_LolCDE_FtsE"/>
    <property type="match status" value="1"/>
</dbReference>
<evidence type="ECO:0000256" key="6">
    <source>
        <dbReference type="ARBA" id="ARBA00022741"/>
    </source>
</evidence>
<evidence type="ECO:0000256" key="2">
    <source>
        <dbReference type="ARBA" id="ARBA00022448"/>
    </source>
</evidence>
<dbReference type="PANTHER" id="PTHR30572:SF7">
    <property type="entry name" value="MACROLIDE EXPORT ATP-BINDING_PERMEASE PROTEIN MACB"/>
    <property type="match status" value="1"/>
</dbReference>
<evidence type="ECO:0000256" key="4">
    <source>
        <dbReference type="ARBA" id="ARBA00022519"/>
    </source>
</evidence>
<proteinExistence type="inferred from homology"/>
<evidence type="ECO:0000256" key="1">
    <source>
        <dbReference type="ARBA" id="ARBA00004429"/>
    </source>
</evidence>
<keyword evidence="7" id="KW-0067">ATP-binding</keyword>
<dbReference type="PROSITE" id="PS50893">
    <property type="entry name" value="ABC_TRANSPORTER_2"/>
    <property type="match status" value="1"/>
</dbReference>
<gene>
    <name evidence="14" type="ORF">KCG35_13425</name>
</gene>
<dbReference type="InterPro" id="IPR017911">
    <property type="entry name" value="MacB-like_ATP-bd"/>
</dbReference>
<keyword evidence="9 12" id="KW-1133">Transmembrane helix</keyword>
<dbReference type="PANTHER" id="PTHR30572">
    <property type="entry name" value="MEMBRANE COMPONENT OF TRANSPORTER-RELATED"/>
    <property type="match status" value="1"/>
</dbReference>
<comment type="caution">
    <text evidence="14">The sequence shown here is derived from an EMBL/GenBank/DDBJ whole genome shotgun (WGS) entry which is preliminary data.</text>
</comment>
<evidence type="ECO:0000256" key="12">
    <source>
        <dbReference type="SAM" id="Phobius"/>
    </source>
</evidence>
<feature type="transmembrane region" description="Helical" evidence="12">
    <location>
        <begin position="578"/>
        <end position="607"/>
    </location>
</feature>
<evidence type="ECO:0000256" key="7">
    <source>
        <dbReference type="ARBA" id="ARBA00022840"/>
    </source>
</evidence>
<keyword evidence="8" id="KW-1278">Translocase</keyword>
<feature type="transmembrane region" description="Helical" evidence="12">
    <location>
        <begin position="279"/>
        <end position="299"/>
    </location>
</feature>
<sequence length="654" mass="70735">MKEPLIEINDLNRFFLAGEQQVAVLKDIDLKIYPGEMVAIMGTSGSGKSTLMNILGCLDRPSSGSYKISGRETKELDADELATLRRNHFGFIFQRYHLLSHLDALGNTELAAVYAGVAKDSRRERAHMLLSRLGLEERCEHKPSQLSGGQQQRVSIARALMNGGEVILADEPTGALDTRSGQEVMTVLRELHQQGHTVIIVTHDPQVAAKAERIIEIQDGEIIADRVNVALESEQLASSAADSSSATSHKELRGAWLGRFTEAFKMAWIAMTSNRLRTLLTMLGIIIGITAVVSIVAIGEGAKQQVISDINAIGVNTIEIFPGKDWGDERAASIDTLVAADVEALQAQPFVDSVTPSITSGQQLRYYNVAVNVSVNAVGEQYFRVKGLIVAEGRPLLREDIRTQAQVVVIDSNTRKKLFTSGEDPIGKVLLIGDSPWTVIGVAEDKSNPFDSGGNLSVWMPHSSVTTRLVGRKNFSSIIVRTPDGMTSMVAEQSIVRLLTTRHGIKDFFTFSTDSILKAVEKTTTTLTLLVSSIAVISLIVGGIGVMNIMLVSVTERTREIGIRMAVGARQSDILQQFLIEAVMVCLIGGGIGILLSFGVSALFSLLVPDMQMLFSVTAIVAAVVCSSLIGVLFGFLPARNAARLDPIEALARE</sequence>
<dbReference type="InterPro" id="IPR003439">
    <property type="entry name" value="ABC_transporter-like_ATP-bd"/>
</dbReference>
<dbReference type="InterPro" id="IPR017871">
    <property type="entry name" value="ABC_transporter-like_CS"/>
</dbReference>
<evidence type="ECO:0000259" key="13">
    <source>
        <dbReference type="PROSITE" id="PS50893"/>
    </source>
</evidence>
<dbReference type="RefSeq" id="WP_215820284.1">
    <property type="nucleotide sequence ID" value="NZ_JAGSOY010000030.1"/>
</dbReference>
<organism evidence="14 15">
    <name type="scientific">Zooshikella harenae</name>
    <dbReference type="NCBI Taxonomy" id="2827238"/>
    <lineage>
        <taxon>Bacteria</taxon>
        <taxon>Pseudomonadati</taxon>
        <taxon>Pseudomonadota</taxon>
        <taxon>Gammaproteobacteria</taxon>
        <taxon>Oceanospirillales</taxon>
        <taxon>Zooshikellaceae</taxon>
        <taxon>Zooshikella</taxon>
    </lineage>
</organism>
<dbReference type="Pfam" id="PF12704">
    <property type="entry name" value="MacB_PCD"/>
    <property type="match status" value="1"/>
</dbReference>
<keyword evidence="3" id="KW-1003">Cell membrane</keyword>
<dbReference type="Gene3D" id="3.40.50.300">
    <property type="entry name" value="P-loop containing nucleotide triphosphate hydrolases"/>
    <property type="match status" value="1"/>
</dbReference>
<evidence type="ECO:0000313" key="14">
    <source>
        <dbReference type="EMBL" id="MBU2712066.1"/>
    </source>
</evidence>
<evidence type="ECO:0000256" key="5">
    <source>
        <dbReference type="ARBA" id="ARBA00022692"/>
    </source>
</evidence>
<accession>A0ABS5ZFL1</accession>
<evidence type="ECO:0000256" key="11">
    <source>
        <dbReference type="ARBA" id="ARBA00038388"/>
    </source>
</evidence>
<keyword evidence="5 12" id="KW-0812">Transmembrane</keyword>
<feature type="transmembrane region" description="Helical" evidence="12">
    <location>
        <begin position="613"/>
        <end position="637"/>
    </location>
</feature>
<comment type="similarity">
    <text evidence="11">Belongs to the ABC transporter superfamily. Macrolide exporter (TC 3.A.1.122) family.</text>
</comment>
<keyword evidence="15" id="KW-1185">Reference proteome</keyword>
<evidence type="ECO:0000256" key="10">
    <source>
        <dbReference type="ARBA" id="ARBA00023136"/>
    </source>
</evidence>
<dbReference type="InterPro" id="IPR025857">
    <property type="entry name" value="MacB_PCD"/>
</dbReference>
<evidence type="ECO:0000313" key="15">
    <source>
        <dbReference type="Proteomes" id="UP000690515"/>
    </source>
</evidence>
<dbReference type="EMBL" id="JAGSOY010000030">
    <property type="protein sequence ID" value="MBU2712066.1"/>
    <property type="molecule type" value="Genomic_DNA"/>
</dbReference>
<dbReference type="InterPro" id="IPR003593">
    <property type="entry name" value="AAA+_ATPase"/>
</dbReference>
<dbReference type="Pfam" id="PF02687">
    <property type="entry name" value="FtsX"/>
    <property type="match status" value="1"/>
</dbReference>
<dbReference type="Proteomes" id="UP000690515">
    <property type="component" value="Unassembled WGS sequence"/>
</dbReference>
<keyword evidence="4" id="KW-0997">Cell inner membrane</keyword>
<evidence type="ECO:0000256" key="3">
    <source>
        <dbReference type="ARBA" id="ARBA00022475"/>
    </source>
</evidence>
<comment type="subcellular location">
    <subcellularLocation>
        <location evidence="1">Cell inner membrane</location>
        <topology evidence="1">Multi-pass membrane protein</topology>
    </subcellularLocation>
</comment>
<dbReference type="InterPro" id="IPR003838">
    <property type="entry name" value="ABC3_permease_C"/>
</dbReference>
<dbReference type="SUPFAM" id="SSF52540">
    <property type="entry name" value="P-loop containing nucleoside triphosphate hydrolases"/>
    <property type="match status" value="1"/>
</dbReference>
<keyword evidence="6" id="KW-0547">Nucleotide-binding</keyword>